<dbReference type="GO" id="GO:0006284">
    <property type="term" value="P:base-excision repair"/>
    <property type="evidence" value="ECO:0007669"/>
    <property type="project" value="TreeGrafter"/>
</dbReference>
<evidence type="ECO:0008006" key="8">
    <source>
        <dbReference type="Google" id="ProtNLM"/>
    </source>
</evidence>
<feature type="region of interest" description="Disordered" evidence="5">
    <location>
        <begin position="142"/>
        <end position="198"/>
    </location>
</feature>
<dbReference type="GO" id="GO:0005634">
    <property type="term" value="C:nucleus"/>
    <property type="evidence" value="ECO:0007669"/>
    <property type="project" value="TreeGrafter"/>
</dbReference>
<dbReference type="Proteomes" id="UP000289340">
    <property type="component" value="Chromosome 19"/>
</dbReference>
<evidence type="ECO:0000256" key="1">
    <source>
        <dbReference type="ARBA" id="ARBA00001946"/>
    </source>
</evidence>
<gene>
    <name evidence="6" type="ORF">D0Y65_050400</name>
</gene>
<comment type="cofactor">
    <cofactor evidence="1">
        <name>Mg(2+)</name>
        <dbReference type="ChEBI" id="CHEBI:18420"/>
    </cofactor>
</comment>
<keyword evidence="4" id="KW-0460">Magnesium</keyword>
<keyword evidence="2" id="KW-0479">Metal-binding</keyword>
<evidence type="ECO:0000256" key="2">
    <source>
        <dbReference type="ARBA" id="ARBA00022723"/>
    </source>
</evidence>
<dbReference type="PANTHER" id="PTHR22748">
    <property type="entry name" value="AP ENDONUCLEASE"/>
    <property type="match status" value="1"/>
</dbReference>
<keyword evidence="7" id="KW-1185">Reference proteome</keyword>
<dbReference type="Gene3D" id="3.60.10.10">
    <property type="entry name" value="Endonuclease/exonuclease/phosphatase"/>
    <property type="match status" value="1"/>
</dbReference>
<evidence type="ECO:0000256" key="4">
    <source>
        <dbReference type="ARBA" id="ARBA00022842"/>
    </source>
</evidence>
<evidence type="ECO:0000313" key="6">
    <source>
        <dbReference type="EMBL" id="RZB46363.1"/>
    </source>
</evidence>
<comment type="caution">
    <text evidence="6">The sequence shown here is derived from an EMBL/GenBank/DDBJ whole genome shotgun (WGS) entry which is preliminary data.</text>
</comment>
<dbReference type="GO" id="GO:0008081">
    <property type="term" value="F:phosphoric diester hydrolase activity"/>
    <property type="evidence" value="ECO:0007669"/>
    <property type="project" value="TreeGrafter"/>
</dbReference>
<sequence>MNIISYNVRGLGRGVKWGAIRRLVKQGGVDMICLQETKKELVDKAMCQALWGHVDVSWELLPAINSAGGILCFWNDNSFRLQRKISGSGFILMVGEWVQEAQLITLITIYSPCDIHNKRILWDTEFQLESIRKESCKSDQMLKRGTPNVKTKGRTSIDKWQRRTPQRRTPQCGCSHGSADQFATKTNSGRRRKKKNDREFVIHSDHESLKYLKGQARASIGEQDHSFDYDDDVAEAAKWLVLTLKRTMKGYYLKSYEVDCVVWLDQNEVQHQQQVERFQPGLEFHSSKPAHGYLTQGGYDADNY</sequence>
<dbReference type="EMBL" id="QZWG01000019">
    <property type="protein sequence ID" value="RZB46363.1"/>
    <property type="molecule type" value="Genomic_DNA"/>
</dbReference>
<evidence type="ECO:0000256" key="5">
    <source>
        <dbReference type="SAM" id="MobiDB-lite"/>
    </source>
</evidence>
<organism evidence="6 7">
    <name type="scientific">Glycine soja</name>
    <name type="common">Wild soybean</name>
    <dbReference type="NCBI Taxonomy" id="3848"/>
    <lineage>
        <taxon>Eukaryota</taxon>
        <taxon>Viridiplantae</taxon>
        <taxon>Streptophyta</taxon>
        <taxon>Embryophyta</taxon>
        <taxon>Tracheophyta</taxon>
        <taxon>Spermatophyta</taxon>
        <taxon>Magnoliopsida</taxon>
        <taxon>eudicotyledons</taxon>
        <taxon>Gunneridae</taxon>
        <taxon>Pentapetalae</taxon>
        <taxon>rosids</taxon>
        <taxon>fabids</taxon>
        <taxon>Fabales</taxon>
        <taxon>Fabaceae</taxon>
        <taxon>Papilionoideae</taxon>
        <taxon>50 kb inversion clade</taxon>
        <taxon>NPAAA clade</taxon>
        <taxon>indigoferoid/millettioid clade</taxon>
        <taxon>Phaseoleae</taxon>
        <taxon>Glycine</taxon>
        <taxon>Glycine subgen. Soja</taxon>
    </lineage>
</organism>
<accession>A0A445FC14</accession>
<name>A0A445FC14_GLYSO</name>
<dbReference type="InterPro" id="IPR036691">
    <property type="entry name" value="Endo/exonu/phosph_ase_sf"/>
</dbReference>
<evidence type="ECO:0000256" key="3">
    <source>
        <dbReference type="ARBA" id="ARBA00022801"/>
    </source>
</evidence>
<evidence type="ECO:0000313" key="7">
    <source>
        <dbReference type="Proteomes" id="UP000289340"/>
    </source>
</evidence>
<dbReference type="GO" id="GO:0008311">
    <property type="term" value="F:double-stranded DNA 3'-5' DNA exonuclease activity"/>
    <property type="evidence" value="ECO:0007669"/>
    <property type="project" value="TreeGrafter"/>
</dbReference>
<protein>
    <recommendedName>
        <fullName evidence="8">Endonuclease/exonuclease/phosphatase domain-containing protein</fullName>
    </recommendedName>
</protein>
<dbReference type="SUPFAM" id="SSF56219">
    <property type="entry name" value="DNase I-like"/>
    <property type="match status" value="1"/>
</dbReference>
<dbReference type="InterPro" id="IPR004808">
    <property type="entry name" value="AP_endonuc_1"/>
</dbReference>
<dbReference type="AlphaFoldDB" id="A0A445FC14"/>
<proteinExistence type="predicted"/>
<keyword evidence="3" id="KW-0378">Hydrolase</keyword>
<dbReference type="FunFam" id="3.60.10.10:FF:000183">
    <property type="entry name" value="Uncharacterized protein"/>
    <property type="match status" value="1"/>
</dbReference>
<reference evidence="6 7" key="1">
    <citation type="submission" date="2018-09" db="EMBL/GenBank/DDBJ databases">
        <title>A high-quality reference genome of wild soybean provides a powerful tool to mine soybean genomes.</title>
        <authorList>
            <person name="Xie M."/>
            <person name="Chung C.Y.L."/>
            <person name="Li M.-W."/>
            <person name="Wong F.-L."/>
            <person name="Chan T.-F."/>
            <person name="Lam H.-M."/>
        </authorList>
    </citation>
    <scope>NUCLEOTIDE SEQUENCE [LARGE SCALE GENOMIC DNA]</scope>
    <source>
        <strain evidence="7">cv. W05</strain>
        <tissue evidence="6">Hypocotyl of etiolated seedlings</tissue>
    </source>
</reference>
<dbReference type="GO" id="GO:0046872">
    <property type="term" value="F:metal ion binding"/>
    <property type="evidence" value="ECO:0007669"/>
    <property type="project" value="UniProtKB-KW"/>
</dbReference>
<dbReference type="GO" id="GO:0003906">
    <property type="term" value="F:DNA-(apurinic or apyrimidinic site) endonuclease activity"/>
    <property type="evidence" value="ECO:0007669"/>
    <property type="project" value="TreeGrafter"/>
</dbReference>
<dbReference type="PANTHER" id="PTHR22748:SF11">
    <property type="entry name" value="OS07G0184032 PROTEIN"/>
    <property type="match status" value="1"/>
</dbReference>